<dbReference type="Gene3D" id="3.10.450.530">
    <property type="entry name" value="Ribonuclease toxin, BrnT, of type II toxin-antitoxin system"/>
    <property type="match status" value="1"/>
</dbReference>
<sequence>MIQYDFEWDRKKARRNRRKHRVSFEQGATVFRDPRAASLYDGEHSQTEHRWITLGISSDSGLLVVHHTFEEIDAGLVRIRIFSCRKANHDEIRQYGKQ</sequence>
<dbReference type="InterPro" id="IPR038573">
    <property type="entry name" value="BrnT_sf"/>
</dbReference>
<dbReference type="EMBL" id="CAADFG010000161">
    <property type="protein sequence ID" value="VFJ99402.1"/>
    <property type="molecule type" value="Genomic_DNA"/>
</dbReference>
<evidence type="ECO:0000313" key="3">
    <source>
        <dbReference type="EMBL" id="VFK04009.1"/>
    </source>
</evidence>
<dbReference type="EMBL" id="CAADFJ010000157">
    <property type="protein sequence ID" value="VFK04009.1"/>
    <property type="molecule type" value="Genomic_DNA"/>
</dbReference>
<dbReference type="InterPro" id="IPR007460">
    <property type="entry name" value="BrnT_toxin"/>
</dbReference>
<evidence type="ECO:0000313" key="2">
    <source>
        <dbReference type="EMBL" id="VFJ99730.1"/>
    </source>
</evidence>
<gene>
    <name evidence="1" type="ORF">BECKH772A_GA0070896_1016113</name>
    <name evidence="2" type="ORF">BECKH772B_GA0070898_101673</name>
    <name evidence="3" type="ORF">BECKH772C_GA0070978_101574</name>
</gene>
<protein>
    <submittedName>
        <fullName evidence="3">Uncharacterized protein</fullName>
    </submittedName>
</protein>
<accession>A0A450VGR8</accession>
<evidence type="ECO:0000313" key="1">
    <source>
        <dbReference type="EMBL" id="VFJ99402.1"/>
    </source>
</evidence>
<reference evidence="3" key="1">
    <citation type="submission" date="2019-02" db="EMBL/GenBank/DDBJ databases">
        <authorList>
            <person name="Gruber-Vodicka R. H."/>
            <person name="Seah K. B. B."/>
        </authorList>
    </citation>
    <scope>NUCLEOTIDE SEQUENCE</scope>
    <source>
        <strain evidence="3">BECK_SA2B12</strain>
        <strain evidence="1">BECK_SA2B15</strain>
        <strain evidence="2">BECK_SA2B20</strain>
    </source>
</reference>
<dbReference type="Pfam" id="PF04365">
    <property type="entry name" value="BrnT_toxin"/>
    <property type="match status" value="1"/>
</dbReference>
<organism evidence="3">
    <name type="scientific">Candidatus Kentrum eta</name>
    <dbReference type="NCBI Taxonomy" id="2126337"/>
    <lineage>
        <taxon>Bacteria</taxon>
        <taxon>Pseudomonadati</taxon>
        <taxon>Pseudomonadota</taxon>
        <taxon>Gammaproteobacteria</taxon>
        <taxon>Candidatus Kentrum</taxon>
    </lineage>
</organism>
<dbReference type="AlphaFoldDB" id="A0A450VGR8"/>
<dbReference type="EMBL" id="CAADFI010000167">
    <property type="protein sequence ID" value="VFJ99730.1"/>
    <property type="molecule type" value="Genomic_DNA"/>
</dbReference>
<proteinExistence type="predicted"/>
<name>A0A450VGR8_9GAMM</name>